<feature type="region of interest" description="Disordered" evidence="1">
    <location>
        <begin position="18"/>
        <end position="43"/>
    </location>
</feature>
<feature type="compositionally biased region" description="Basic and acidic residues" evidence="1">
    <location>
        <begin position="268"/>
        <end position="283"/>
    </location>
</feature>
<feature type="compositionally biased region" description="Basic and acidic residues" evidence="1">
    <location>
        <begin position="291"/>
        <end position="310"/>
    </location>
</feature>
<proteinExistence type="predicted"/>
<protein>
    <recommendedName>
        <fullName evidence="4">CCHC-type domain-containing protein</fullName>
    </recommendedName>
</protein>
<evidence type="ECO:0008006" key="4">
    <source>
        <dbReference type="Google" id="ProtNLM"/>
    </source>
</evidence>
<evidence type="ECO:0000313" key="2">
    <source>
        <dbReference type="EMBL" id="KAK8776522.1"/>
    </source>
</evidence>
<evidence type="ECO:0000313" key="3">
    <source>
        <dbReference type="Proteomes" id="UP001321473"/>
    </source>
</evidence>
<comment type="caution">
    <text evidence="2">The sequence shown here is derived from an EMBL/GenBank/DDBJ whole genome shotgun (WGS) entry which is preliminary data.</text>
</comment>
<accession>A0AAQ4EP18</accession>
<reference evidence="2 3" key="1">
    <citation type="journal article" date="2023" name="Arcadia Sci">
        <title>De novo assembly of a long-read Amblyomma americanum tick genome.</title>
        <authorList>
            <person name="Chou S."/>
            <person name="Poskanzer K.E."/>
            <person name="Rollins M."/>
            <person name="Thuy-Boun P.S."/>
        </authorList>
    </citation>
    <scope>NUCLEOTIDE SEQUENCE [LARGE SCALE GENOMIC DNA]</scope>
    <source>
        <strain evidence="2">F_SG_1</strain>
        <tissue evidence="2">Salivary glands</tissue>
    </source>
</reference>
<feature type="region of interest" description="Disordered" evidence="1">
    <location>
        <begin position="258"/>
        <end position="320"/>
    </location>
</feature>
<dbReference type="AlphaFoldDB" id="A0AAQ4EP18"/>
<dbReference type="Proteomes" id="UP001321473">
    <property type="component" value="Unassembled WGS sequence"/>
</dbReference>
<dbReference type="EMBL" id="JARKHS020012850">
    <property type="protein sequence ID" value="KAK8776522.1"/>
    <property type="molecule type" value="Genomic_DNA"/>
</dbReference>
<name>A0AAQ4EP18_AMBAM</name>
<feature type="compositionally biased region" description="Basic and acidic residues" evidence="1">
    <location>
        <begin position="32"/>
        <end position="43"/>
    </location>
</feature>
<feature type="compositionally biased region" description="Polar residues" evidence="1">
    <location>
        <begin position="311"/>
        <end position="320"/>
    </location>
</feature>
<organism evidence="2 3">
    <name type="scientific">Amblyomma americanum</name>
    <name type="common">Lone star tick</name>
    <dbReference type="NCBI Taxonomy" id="6943"/>
    <lineage>
        <taxon>Eukaryota</taxon>
        <taxon>Metazoa</taxon>
        <taxon>Ecdysozoa</taxon>
        <taxon>Arthropoda</taxon>
        <taxon>Chelicerata</taxon>
        <taxon>Arachnida</taxon>
        <taxon>Acari</taxon>
        <taxon>Parasitiformes</taxon>
        <taxon>Ixodida</taxon>
        <taxon>Ixodoidea</taxon>
        <taxon>Ixodidae</taxon>
        <taxon>Amblyomminae</taxon>
        <taxon>Amblyomma</taxon>
    </lineage>
</organism>
<gene>
    <name evidence="2" type="ORF">V5799_030133</name>
</gene>
<sequence>MNVQVMGEDISADEITEEAGWKTAGARRSRPRDHGANSTHDIDARANAPGISQQGTKLKHVKGKVIKAGRMPRLPKEEIKIVVRPKGGLEIVKVGAPTVTGAIFAAADITGDESAEDTVCPNSHQNIVFVSIPKRANAYRYAKLREIHIQGKPHEVNAYETAPDNRTKGVIRGIPLEDGPRALDENIVNPRNPLSLAAKRTGTTTTVVIAFDGLKVPNLVRYGATLVRCTLYRKQIDICYKCGRLGYRMDVCPNPVNRNCRGGGHFRGAKEGERRNAKRERGNARTSPKANARDARTQTRALRDGTKQTERTTAGTGERS</sequence>
<keyword evidence="3" id="KW-1185">Reference proteome</keyword>
<evidence type="ECO:0000256" key="1">
    <source>
        <dbReference type="SAM" id="MobiDB-lite"/>
    </source>
</evidence>